<dbReference type="InterPro" id="IPR000182">
    <property type="entry name" value="GNAT_dom"/>
</dbReference>
<accession>A0A8J7G7V7</accession>
<dbReference type="EMBL" id="JADOUF010000001">
    <property type="protein sequence ID" value="MBG6134705.1"/>
    <property type="molecule type" value="Genomic_DNA"/>
</dbReference>
<dbReference type="Gene3D" id="3.40.630.30">
    <property type="match status" value="1"/>
</dbReference>
<keyword evidence="3" id="KW-1185">Reference proteome</keyword>
<dbReference type="GO" id="GO:0016747">
    <property type="term" value="F:acyltransferase activity, transferring groups other than amino-acyl groups"/>
    <property type="evidence" value="ECO:0007669"/>
    <property type="project" value="InterPro"/>
</dbReference>
<dbReference type="InterPro" id="IPR016181">
    <property type="entry name" value="Acyl_CoA_acyltransferase"/>
</dbReference>
<name>A0A8J7G7V7_9ACTN</name>
<dbReference type="SUPFAM" id="SSF55729">
    <property type="entry name" value="Acyl-CoA N-acyltransferases (Nat)"/>
    <property type="match status" value="1"/>
</dbReference>
<protein>
    <submittedName>
        <fullName evidence="2">GNAT superfamily N-acetyltransferase</fullName>
    </submittedName>
</protein>
<evidence type="ECO:0000313" key="2">
    <source>
        <dbReference type="EMBL" id="MBG6134705.1"/>
    </source>
</evidence>
<proteinExistence type="predicted"/>
<dbReference type="RefSeq" id="WP_197001905.1">
    <property type="nucleotide sequence ID" value="NZ_BONS01000023.1"/>
</dbReference>
<dbReference type="PROSITE" id="PS51186">
    <property type="entry name" value="GNAT"/>
    <property type="match status" value="1"/>
</dbReference>
<reference evidence="2" key="1">
    <citation type="submission" date="2020-11" db="EMBL/GenBank/DDBJ databases">
        <title>Sequencing the genomes of 1000 actinobacteria strains.</title>
        <authorList>
            <person name="Klenk H.-P."/>
        </authorList>
    </citation>
    <scope>NUCLEOTIDE SEQUENCE</scope>
    <source>
        <strain evidence="2">DSM 45356</strain>
    </source>
</reference>
<feature type="domain" description="N-acetyltransferase" evidence="1">
    <location>
        <begin position="147"/>
        <end position="288"/>
    </location>
</feature>
<dbReference type="Proteomes" id="UP000622552">
    <property type="component" value="Unassembled WGS sequence"/>
</dbReference>
<dbReference type="CDD" id="cd04301">
    <property type="entry name" value="NAT_SF"/>
    <property type="match status" value="1"/>
</dbReference>
<evidence type="ECO:0000313" key="3">
    <source>
        <dbReference type="Proteomes" id="UP000622552"/>
    </source>
</evidence>
<comment type="caution">
    <text evidence="2">The sequence shown here is derived from an EMBL/GenBank/DDBJ whole genome shotgun (WGS) entry which is preliminary data.</text>
</comment>
<sequence length="288" mass="31587">MRRDWQGPADLRELQLFGQRIWSPASRLHLGDLAWGYGMAPGPRPEAPMALWESGGETVAWGGLHLPGELSLLVDPARPEFTAEVLDWAGSLATGPLTVTVLDAERHLIDVLTGRGFVPADLDGPFFLALSRSLADLPPVPALPDGFVVRPVRGERDVDRRVAVHAEVWAPSALTADRWRTLTAGWPYSAEFDLVVEAPDGRFVAYCMGWYDAVNRSGEFEPVGTVPGYRRRGLSRAVGLAVLHAFRAAGGETALVYPRGDDGYPVPRRVYGDLGFTPHARTVRYRRP</sequence>
<gene>
    <name evidence="2" type="ORF">IW245_000899</name>
</gene>
<evidence type="ECO:0000259" key="1">
    <source>
        <dbReference type="PROSITE" id="PS51186"/>
    </source>
</evidence>
<dbReference type="AlphaFoldDB" id="A0A8J7G7V7"/>
<organism evidence="2 3">
    <name type="scientific">Longispora fulva</name>
    <dbReference type="NCBI Taxonomy" id="619741"/>
    <lineage>
        <taxon>Bacteria</taxon>
        <taxon>Bacillati</taxon>
        <taxon>Actinomycetota</taxon>
        <taxon>Actinomycetes</taxon>
        <taxon>Micromonosporales</taxon>
        <taxon>Micromonosporaceae</taxon>
        <taxon>Longispora</taxon>
    </lineage>
</organism>